<organism evidence="2 3">
    <name type="scientific">Halteria grandinella</name>
    <dbReference type="NCBI Taxonomy" id="5974"/>
    <lineage>
        <taxon>Eukaryota</taxon>
        <taxon>Sar</taxon>
        <taxon>Alveolata</taxon>
        <taxon>Ciliophora</taxon>
        <taxon>Intramacronucleata</taxon>
        <taxon>Spirotrichea</taxon>
        <taxon>Stichotrichia</taxon>
        <taxon>Sporadotrichida</taxon>
        <taxon>Halteriidae</taxon>
        <taxon>Halteria</taxon>
    </lineage>
</organism>
<gene>
    <name evidence="2" type="ORF">FGO68_gene8131</name>
</gene>
<feature type="signal peptide" evidence="1">
    <location>
        <begin position="1"/>
        <end position="21"/>
    </location>
</feature>
<keyword evidence="1" id="KW-0732">Signal</keyword>
<evidence type="ECO:0000313" key="3">
    <source>
        <dbReference type="Proteomes" id="UP000785679"/>
    </source>
</evidence>
<evidence type="ECO:0000256" key="1">
    <source>
        <dbReference type="SAM" id="SignalP"/>
    </source>
</evidence>
<keyword evidence="3" id="KW-1185">Reference proteome</keyword>
<dbReference type="Proteomes" id="UP000785679">
    <property type="component" value="Unassembled WGS sequence"/>
</dbReference>
<evidence type="ECO:0000313" key="2">
    <source>
        <dbReference type="EMBL" id="TNV82416.1"/>
    </source>
</evidence>
<comment type="caution">
    <text evidence="2">The sequence shown here is derived from an EMBL/GenBank/DDBJ whole genome shotgun (WGS) entry which is preliminary data.</text>
</comment>
<protein>
    <submittedName>
        <fullName evidence="2">Uncharacterized protein</fullName>
    </submittedName>
</protein>
<reference evidence="2" key="1">
    <citation type="submission" date="2019-06" db="EMBL/GenBank/DDBJ databases">
        <authorList>
            <person name="Zheng W."/>
        </authorList>
    </citation>
    <scope>NUCLEOTIDE SEQUENCE</scope>
    <source>
        <strain evidence="2">QDHG01</strain>
    </source>
</reference>
<name>A0A8J8T5L8_HALGN</name>
<proteinExistence type="predicted"/>
<sequence length="338" mass="37966">MRNRRPLAVGVLCCLINTLQAQSISDSLQAQISLETPPPCKSNEYLNTVWKDCWPCAESWWWDFWPFTGHYYCLPKCTAPAVWDSTVQSCQTLTLRFSTSTLYQCQWPYTNASNPIWTSGLQTLYPGGQLGPQSVGDDETSQILWTKYSKELGLKKITTNVFDLTLQFSNGKSIKASTPITFVPEAYPIEIFDDTTIKKVNASQPFQGLNLKVRDECGDVRPLYVGPTNFSCTVKGRGYENGLKLPGPCYIEAKATKLYANEDYTFEMSYLPKSGHPLITKNSAKSPWIIYAPQFFGPRMEAIIEYSWQTGEVPYNISSGAKLSLPCFGDNNFNSMGL</sequence>
<dbReference type="EMBL" id="RRYP01004982">
    <property type="protein sequence ID" value="TNV82416.1"/>
    <property type="molecule type" value="Genomic_DNA"/>
</dbReference>
<feature type="chain" id="PRO_5035257058" evidence="1">
    <location>
        <begin position="22"/>
        <end position="338"/>
    </location>
</feature>
<dbReference type="AlphaFoldDB" id="A0A8J8T5L8"/>
<accession>A0A8J8T5L8</accession>